<accession>A0A812A220</accession>
<sequence>MFPEVYDQTLISHPTLKNVLGDGIYGVRWITDLVSKNNDVPYFLPRSNVTFKSKGYAGWYDMLLSLWKDPQKWLEEYHMRSISETVNSMVKCRFGNHLRKKLDARKETETRLKLVAHDIRRVGYLEVVGEIQPEWYRLGG</sequence>
<evidence type="ECO:0000313" key="1">
    <source>
        <dbReference type="EMBL" id="CAD7767060.1"/>
    </source>
</evidence>
<comment type="caution">
    <text evidence="1">The sequence shown here is derived from an EMBL/GenBank/DDBJ whole genome shotgun (WGS) entry which is preliminary data.</text>
</comment>
<dbReference type="AlphaFoldDB" id="A0A812A220"/>
<organism evidence="1 2">
    <name type="scientific">Candidatus Argoarchaeum ethanivorans</name>
    <dbReference type="NCBI Taxonomy" id="2608793"/>
    <lineage>
        <taxon>Archaea</taxon>
        <taxon>Methanobacteriati</taxon>
        <taxon>Methanobacteriota</taxon>
        <taxon>Stenosarchaea group</taxon>
        <taxon>Methanomicrobia</taxon>
        <taxon>Methanosarcinales</taxon>
        <taxon>Methanosarcinales incertae sedis</taxon>
        <taxon>GOM Arc I cluster</taxon>
        <taxon>Candidatus Argoarchaeum</taxon>
    </lineage>
</organism>
<name>A0A812A220_9EURY</name>
<dbReference type="Proteomes" id="UP000614580">
    <property type="component" value="Unassembled WGS sequence"/>
</dbReference>
<evidence type="ECO:0000313" key="2">
    <source>
        <dbReference type="Proteomes" id="UP000614580"/>
    </source>
</evidence>
<dbReference type="EMBL" id="CAJHZY010000050">
    <property type="protein sequence ID" value="CAD7767060.1"/>
    <property type="molecule type" value="Genomic_DNA"/>
</dbReference>
<proteinExistence type="predicted"/>
<reference evidence="1" key="1">
    <citation type="submission" date="2020-12" db="EMBL/GenBank/DDBJ databases">
        <authorList>
            <person name="Hahn C.J."/>
            <person name="Laso-Perez R."/>
            <person name="Vulcano F."/>
            <person name="Vaziourakis K.-M."/>
            <person name="Stokke R."/>
            <person name="Steen I.H."/>
            <person name="Teske A."/>
            <person name="Boetius A."/>
            <person name="Liebeke M."/>
            <person name="Amann R."/>
            <person name="Knittel K."/>
        </authorList>
    </citation>
    <scope>NUCLEOTIDE SEQUENCE</scope>
    <source>
        <strain evidence="1">Gfbio:c6db26ca-90af-429b-aeed-0e3e8aed0b5e:GoM-Arc1_AMV-AAA_792_C10</strain>
    </source>
</reference>
<gene>
    <name evidence="1" type="ORF">DNFNHJIP_00466</name>
</gene>
<protein>
    <recommendedName>
        <fullName evidence="3">Transposase IS4-like domain-containing protein</fullName>
    </recommendedName>
</protein>
<evidence type="ECO:0008006" key="3">
    <source>
        <dbReference type="Google" id="ProtNLM"/>
    </source>
</evidence>